<sequence length="120" mass="13097">MGKLVPFRVPNAKPRAPVGVPPDDPLERASWLHNLLCNELFDAITDGTLTATERRDLVFQFSNRITQAMPNHEIAAARDELRRDEDKIDGKKKLGGQVTGATGSEPRPLRAGGPRGRSGS</sequence>
<feature type="compositionally biased region" description="Basic and acidic residues" evidence="1">
    <location>
        <begin position="75"/>
        <end position="92"/>
    </location>
</feature>
<comment type="caution">
    <text evidence="2">The sequence shown here is derived from an EMBL/GenBank/DDBJ whole genome shotgun (WGS) entry which is preliminary data.</text>
</comment>
<evidence type="ECO:0000256" key="1">
    <source>
        <dbReference type="SAM" id="MobiDB-lite"/>
    </source>
</evidence>
<gene>
    <name evidence="2" type="ORF">LCGC14_1116780</name>
</gene>
<dbReference type="AlphaFoldDB" id="A0A0F9MT18"/>
<feature type="region of interest" description="Disordered" evidence="1">
    <location>
        <begin position="1"/>
        <end position="23"/>
    </location>
</feature>
<organism evidence="2">
    <name type="scientific">marine sediment metagenome</name>
    <dbReference type="NCBI Taxonomy" id="412755"/>
    <lineage>
        <taxon>unclassified sequences</taxon>
        <taxon>metagenomes</taxon>
        <taxon>ecological metagenomes</taxon>
    </lineage>
</organism>
<protein>
    <submittedName>
        <fullName evidence="2">Uncharacterized protein</fullName>
    </submittedName>
</protein>
<proteinExistence type="predicted"/>
<reference evidence="2" key="1">
    <citation type="journal article" date="2015" name="Nature">
        <title>Complex archaea that bridge the gap between prokaryotes and eukaryotes.</title>
        <authorList>
            <person name="Spang A."/>
            <person name="Saw J.H."/>
            <person name="Jorgensen S.L."/>
            <person name="Zaremba-Niedzwiedzka K."/>
            <person name="Martijn J."/>
            <person name="Lind A.E."/>
            <person name="van Eijk R."/>
            <person name="Schleper C."/>
            <person name="Guy L."/>
            <person name="Ettema T.J."/>
        </authorList>
    </citation>
    <scope>NUCLEOTIDE SEQUENCE</scope>
</reference>
<evidence type="ECO:0000313" key="2">
    <source>
        <dbReference type="EMBL" id="KKN02532.1"/>
    </source>
</evidence>
<name>A0A0F9MT18_9ZZZZ</name>
<feature type="region of interest" description="Disordered" evidence="1">
    <location>
        <begin position="72"/>
        <end position="120"/>
    </location>
</feature>
<accession>A0A0F9MT18</accession>
<dbReference type="EMBL" id="LAZR01005139">
    <property type="protein sequence ID" value="KKN02532.1"/>
    <property type="molecule type" value="Genomic_DNA"/>
</dbReference>